<organism evidence="2 3">
    <name type="scientific">Longispora fulva</name>
    <dbReference type="NCBI Taxonomy" id="619741"/>
    <lineage>
        <taxon>Bacteria</taxon>
        <taxon>Bacillati</taxon>
        <taxon>Actinomycetota</taxon>
        <taxon>Actinomycetes</taxon>
        <taxon>Micromonosporales</taxon>
        <taxon>Micromonosporaceae</taxon>
        <taxon>Longispora</taxon>
    </lineage>
</organism>
<dbReference type="RefSeq" id="WP_197004308.1">
    <property type="nucleotide sequence ID" value="NZ_BONS01000020.1"/>
</dbReference>
<proteinExistence type="predicted"/>
<comment type="caution">
    <text evidence="2">The sequence shown here is derived from an EMBL/GenBank/DDBJ whole genome shotgun (WGS) entry which is preliminary data.</text>
</comment>
<dbReference type="Pfam" id="PF13443">
    <property type="entry name" value="HTH_26"/>
    <property type="match status" value="1"/>
</dbReference>
<name>A0A8J7KL19_9ACTN</name>
<reference evidence="2" key="1">
    <citation type="submission" date="2020-11" db="EMBL/GenBank/DDBJ databases">
        <title>Sequencing the genomes of 1000 actinobacteria strains.</title>
        <authorList>
            <person name="Klenk H.-P."/>
        </authorList>
    </citation>
    <scope>NUCLEOTIDE SEQUENCE</scope>
    <source>
        <strain evidence="2">DSM 45356</strain>
    </source>
</reference>
<protein>
    <submittedName>
        <fullName evidence="2">DNA-binding Xre family transcriptional regulator</fullName>
    </submittedName>
</protein>
<feature type="domain" description="HTH cro/C1-type" evidence="1">
    <location>
        <begin position="10"/>
        <end position="78"/>
    </location>
</feature>
<evidence type="ECO:0000313" key="3">
    <source>
        <dbReference type="Proteomes" id="UP000622552"/>
    </source>
</evidence>
<dbReference type="Proteomes" id="UP000622552">
    <property type="component" value="Unassembled WGS sequence"/>
</dbReference>
<keyword evidence="2" id="KW-0238">DNA-binding</keyword>
<evidence type="ECO:0000259" key="1">
    <source>
        <dbReference type="Pfam" id="PF13443"/>
    </source>
</evidence>
<dbReference type="AlphaFoldDB" id="A0A8J7KL19"/>
<evidence type="ECO:0000313" key="2">
    <source>
        <dbReference type="EMBL" id="MBG6137436.1"/>
    </source>
</evidence>
<gene>
    <name evidence="2" type="ORF">IW245_003630</name>
</gene>
<dbReference type="EMBL" id="JADOUF010000001">
    <property type="protein sequence ID" value="MBG6137436.1"/>
    <property type="molecule type" value="Genomic_DNA"/>
</dbReference>
<accession>A0A8J7KL19</accession>
<keyword evidence="3" id="KW-1185">Reference proteome</keyword>
<dbReference type="GO" id="GO:0003677">
    <property type="term" value="F:DNA binding"/>
    <property type="evidence" value="ECO:0007669"/>
    <property type="project" value="UniProtKB-KW"/>
</dbReference>
<sequence>MTRKMAYRWHLRQLMATRGMFQTSDLVPLLAERGVRLSREQVYRLVTQTPQRMNMDVFTALCDILACGPSDLIEVVAEPTQIPKKAAAGEATNAGIGQLRPVRARIRRPNQGSD</sequence>
<dbReference type="InterPro" id="IPR001387">
    <property type="entry name" value="Cro/C1-type_HTH"/>
</dbReference>